<dbReference type="InParanoid" id="G2YXZ5"/>
<organism evidence="2 3">
    <name type="scientific">Botryotinia fuckeliana (strain T4)</name>
    <name type="common">Noble rot fungus</name>
    <name type="synonym">Botrytis cinerea</name>
    <dbReference type="NCBI Taxonomy" id="999810"/>
    <lineage>
        <taxon>Eukaryota</taxon>
        <taxon>Fungi</taxon>
        <taxon>Dikarya</taxon>
        <taxon>Ascomycota</taxon>
        <taxon>Pezizomycotina</taxon>
        <taxon>Leotiomycetes</taxon>
        <taxon>Helotiales</taxon>
        <taxon>Sclerotiniaceae</taxon>
        <taxon>Botrytis</taxon>
    </lineage>
</organism>
<gene>
    <name evidence="2" type="ORF">BofuT4_P146620.1</name>
</gene>
<evidence type="ECO:0000313" key="2">
    <source>
        <dbReference type="EMBL" id="CCD56493.1"/>
    </source>
</evidence>
<dbReference type="HOGENOM" id="CLU_2222852_0_0_1"/>
<protein>
    <submittedName>
        <fullName evidence="2">Uncharacterized protein</fullName>
    </submittedName>
</protein>
<name>G2YXZ5_BOTF4</name>
<dbReference type="STRING" id="999810.G2YXZ5"/>
<accession>G2YXZ5</accession>
<reference evidence="3" key="1">
    <citation type="journal article" date="2011" name="PLoS Genet.">
        <title>Genomic analysis of the necrotrophic fungal pathogens Sclerotinia sclerotiorum and Botrytis cinerea.</title>
        <authorList>
            <person name="Amselem J."/>
            <person name="Cuomo C.A."/>
            <person name="van Kan J.A."/>
            <person name="Viaud M."/>
            <person name="Benito E.P."/>
            <person name="Couloux A."/>
            <person name="Coutinho P.M."/>
            <person name="de Vries R.P."/>
            <person name="Dyer P.S."/>
            <person name="Fillinger S."/>
            <person name="Fournier E."/>
            <person name="Gout L."/>
            <person name="Hahn M."/>
            <person name="Kohn L."/>
            <person name="Lapalu N."/>
            <person name="Plummer K.M."/>
            <person name="Pradier J.M."/>
            <person name="Quevillon E."/>
            <person name="Sharon A."/>
            <person name="Simon A."/>
            <person name="ten Have A."/>
            <person name="Tudzynski B."/>
            <person name="Tudzynski P."/>
            <person name="Wincker P."/>
            <person name="Andrew M."/>
            <person name="Anthouard V."/>
            <person name="Beever R.E."/>
            <person name="Beffa R."/>
            <person name="Benoit I."/>
            <person name="Bouzid O."/>
            <person name="Brault B."/>
            <person name="Chen Z."/>
            <person name="Choquer M."/>
            <person name="Collemare J."/>
            <person name="Cotton P."/>
            <person name="Danchin E.G."/>
            <person name="Da Silva C."/>
            <person name="Gautier A."/>
            <person name="Giraud C."/>
            <person name="Giraud T."/>
            <person name="Gonzalez C."/>
            <person name="Grossetete S."/>
            <person name="Guldener U."/>
            <person name="Henrissat B."/>
            <person name="Howlett B.J."/>
            <person name="Kodira C."/>
            <person name="Kretschmer M."/>
            <person name="Lappartient A."/>
            <person name="Leroch M."/>
            <person name="Levis C."/>
            <person name="Mauceli E."/>
            <person name="Neuveglise C."/>
            <person name="Oeser B."/>
            <person name="Pearson M."/>
            <person name="Poulain J."/>
            <person name="Poussereau N."/>
            <person name="Quesneville H."/>
            <person name="Rascle C."/>
            <person name="Schumacher J."/>
            <person name="Segurens B."/>
            <person name="Sexton A."/>
            <person name="Silva E."/>
            <person name="Sirven C."/>
            <person name="Soanes D.M."/>
            <person name="Talbot N.J."/>
            <person name="Templeton M."/>
            <person name="Yandava C."/>
            <person name="Yarden O."/>
            <person name="Zeng Q."/>
            <person name="Rollins J.A."/>
            <person name="Lebrun M.H."/>
            <person name="Dickman M."/>
        </authorList>
    </citation>
    <scope>NUCLEOTIDE SEQUENCE [LARGE SCALE GENOMIC DNA]</scope>
    <source>
        <strain evidence="3">T4</strain>
    </source>
</reference>
<evidence type="ECO:0000256" key="1">
    <source>
        <dbReference type="SAM" id="Phobius"/>
    </source>
</evidence>
<sequence length="106" mass="11686">MSTGLLPAPPGITPNFSTSALSSTQVAYIIAYTITLGLASSTLGIRLYTRISIMNSFGLDDSMRYGFGRHLWEVTGEQMAHYLTVSPRFSINTPSFTHRPRNSALW</sequence>
<keyword evidence="1" id="KW-0812">Transmembrane</keyword>
<keyword evidence="1" id="KW-0472">Membrane</keyword>
<keyword evidence="1" id="KW-1133">Transmembrane helix</keyword>
<feature type="transmembrane region" description="Helical" evidence="1">
    <location>
        <begin position="26"/>
        <end position="48"/>
    </location>
</feature>
<proteinExistence type="predicted"/>
<dbReference type="EMBL" id="FQ790360">
    <property type="protein sequence ID" value="CCD56493.1"/>
    <property type="molecule type" value="Genomic_DNA"/>
</dbReference>
<dbReference type="AlphaFoldDB" id="G2YXZ5"/>
<dbReference type="Proteomes" id="UP000008177">
    <property type="component" value="Unplaced contigs"/>
</dbReference>
<dbReference type="OrthoDB" id="444631at2759"/>
<evidence type="ECO:0000313" key="3">
    <source>
        <dbReference type="Proteomes" id="UP000008177"/>
    </source>
</evidence>